<sequence length="319" mass="34280">MLTLSFTARDVARTRFAVSPLWEVVASIRALNRPDVHTAHRPWAERVRPRLAGVEWSLLAALVPDRRIPGFIAPPPATPVPDLAVELAGLRATPPEDVRAGVDRLPPSPALAALRDDPAAGLDRLCGQVQDYFDAAIAPFWPRVRALLEGDVLRRARLLAEGGVDRLLNDIDPAVRFADDALSVAHRAEPAALRLRGRGLLLVPSVFVWPRVFTLVAQPWQPTLRYPPRGVATLWEPAPRAVPRGLAGVLGTSRARILSALDTPTSTTDLAAGTGLTAGAVSQHLTALRGAGLVTGHRVGRLVLYTRTEVAEALVTRSG</sequence>
<feature type="domain" description="HTH arsR-type" evidence="4">
    <location>
        <begin position="234"/>
        <end position="319"/>
    </location>
</feature>
<evidence type="ECO:0000313" key="6">
    <source>
        <dbReference type="Proteomes" id="UP001596512"/>
    </source>
</evidence>
<reference evidence="6" key="1">
    <citation type="journal article" date="2019" name="Int. J. Syst. Evol. Microbiol.">
        <title>The Global Catalogue of Microorganisms (GCM) 10K type strain sequencing project: providing services to taxonomists for standard genome sequencing and annotation.</title>
        <authorList>
            <consortium name="The Broad Institute Genomics Platform"/>
            <consortium name="The Broad Institute Genome Sequencing Center for Infectious Disease"/>
            <person name="Wu L."/>
            <person name="Ma J."/>
        </authorList>
    </citation>
    <scope>NUCLEOTIDE SEQUENCE [LARGE SCALE GENOMIC DNA]</scope>
    <source>
        <strain evidence="6">JCM 17695</strain>
    </source>
</reference>
<dbReference type="InterPro" id="IPR001845">
    <property type="entry name" value="HTH_ArsR_DNA-bd_dom"/>
</dbReference>
<evidence type="ECO:0000256" key="3">
    <source>
        <dbReference type="ARBA" id="ARBA00023163"/>
    </source>
</evidence>
<dbReference type="Proteomes" id="UP001596512">
    <property type="component" value="Unassembled WGS sequence"/>
</dbReference>
<evidence type="ECO:0000259" key="4">
    <source>
        <dbReference type="PROSITE" id="PS50987"/>
    </source>
</evidence>
<keyword evidence="3" id="KW-0804">Transcription</keyword>
<organism evidence="5 6">
    <name type="scientific">Actinokineospora soli</name>
    <dbReference type="NCBI Taxonomy" id="1048753"/>
    <lineage>
        <taxon>Bacteria</taxon>
        <taxon>Bacillati</taxon>
        <taxon>Actinomycetota</taxon>
        <taxon>Actinomycetes</taxon>
        <taxon>Pseudonocardiales</taxon>
        <taxon>Pseudonocardiaceae</taxon>
        <taxon>Actinokineospora</taxon>
    </lineage>
</organism>
<dbReference type="PANTHER" id="PTHR43132:SF6">
    <property type="entry name" value="HTH-TYPE TRANSCRIPTIONAL REPRESSOR CZRA"/>
    <property type="match status" value="1"/>
</dbReference>
<dbReference type="PROSITE" id="PS50987">
    <property type="entry name" value="HTH_ARSR_2"/>
    <property type="match status" value="1"/>
</dbReference>
<dbReference type="InterPro" id="IPR051011">
    <property type="entry name" value="Metal_resp_trans_reg"/>
</dbReference>
<protein>
    <submittedName>
        <fullName evidence="5">DUF5937 family protein</fullName>
    </submittedName>
</protein>
<evidence type="ECO:0000313" key="5">
    <source>
        <dbReference type="EMBL" id="MFC7617414.1"/>
    </source>
</evidence>
<keyword evidence="2" id="KW-0238">DNA-binding</keyword>
<keyword evidence="1" id="KW-0805">Transcription regulation</keyword>
<dbReference type="Gene3D" id="1.10.10.10">
    <property type="entry name" value="Winged helix-like DNA-binding domain superfamily/Winged helix DNA-binding domain"/>
    <property type="match status" value="1"/>
</dbReference>
<dbReference type="InterPro" id="IPR036390">
    <property type="entry name" value="WH_DNA-bd_sf"/>
</dbReference>
<dbReference type="Pfam" id="PF19361">
    <property type="entry name" value="DUF5937"/>
    <property type="match status" value="1"/>
</dbReference>
<gene>
    <name evidence="5" type="ORF">ACFQV2_32330</name>
</gene>
<dbReference type="CDD" id="cd00090">
    <property type="entry name" value="HTH_ARSR"/>
    <property type="match status" value="1"/>
</dbReference>
<dbReference type="InterPro" id="IPR045981">
    <property type="entry name" value="DUF5937"/>
</dbReference>
<dbReference type="SMART" id="SM00418">
    <property type="entry name" value="HTH_ARSR"/>
    <property type="match status" value="1"/>
</dbReference>
<accession>A0ABW2TWF9</accession>
<keyword evidence="6" id="KW-1185">Reference proteome</keyword>
<dbReference type="SUPFAM" id="SSF46785">
    <property type="entry name" value="Winged helix' DNA-binding domain"/>
    <property type="match status" value="1"/>
</dbReference>
<comment type="caution">
    <text evidence="5">The sequence shown here is derived from an EMBL/GenBank/DDBJ whole genome shotgun (WGS) entry which is preliminary data.</text>
</comment>
<dbReference type="PANTHER" id="PTHR43132">
    <property type="entry name" value="ARSENICAL RESISTANCE OPERON REPRESSOR ARSR-RELATED"/>
    <property type="match status" value="1"/>
</dbReference>
<dbReference type="EMBL" id="JBHTEY010000004">
    <property type="protein sequence ID" value="MFC7617414.1"/>
    <property type="molecule type" value="Genomic_DNA"/>
</dbReference>
<evidence type="ECO:0000256" key="2">
    <source>
        <dbReference type="ARBA" id="ARBA00023125"/>
    </source>
</evidence>
<dbReference type="InterPro" id="IPR011991">
    <property type="entry name" value="ArsR-like_HTH"/>
</dbReference>
<proteinExistence type="predicted"/>
<dbReference type="InterPro" id="IPR036388">
    <property type="entry name" value="WH-like_DNA-bd_sf"/>
</dbReference>
<name>A0ABW2TWF9_9PSEU</name>
<dbReference type="Pfam" id="PF12840">
    <property type="entry name" value="HTH_20"/>
    <property type="match status" value="1"/>
</dbReference>
<evidence type="ECO:0000256" key="1">
    <source>
        <dbReference type="ARBA" id="ARBA00023015"/>
    </source>
</evidence>